<dbReference type="InterPro" id="IPR036249">
    <property type="entry name" value="Thioredoxin-like_sf"/>
</dbReference>
<gene>
    <name evidence="1" type="ORF">LCGC14_2084020</name>
</gene>
<reference evidence="1" key="1">
    <citation type="journal article" date="2015" name="Nature">
        <title>Complex archaea that bridge the gap between prokaryotes and eukaryotes.</title>
        <authorList>
            <person name="Spang A."/>
            <person name="Saw J.H."/>
            <person name="Jorgensen S.L."/>
            <person name="Zaremba-Niedzwiedzka K."/>
            <person name="Martijn J."/>
            <person name="Lind A.E."/>
            <person name="van Eijk R."/>
            <person name="Schleper C."/>
            <person name="Guy L."/>
            <person name="Ettema T.J."/>
        </authorList>
    </citation>
    <scope>NUCLEOTIDE SEQUENCE</scope>
</reference>
<dbReference type="EMBL" id="LAZR01025246">
    <property type="protein sequence ID" value="KKL72528.1"/>
    <property type="molecule type" value="Genomic_DNA"/>
</dbReference>
<name>A0A0F9EEL2_9ZZZZ</name>
<evidence type="ECO:0008006" key="2">
    <source>
        <dbReference type="Google" id="ProtNLM"/>
    </source>
</evidence>
<evidence type="ECO:0000313" key="1">
    <source>
        <dbReference type="EMBL" id="KKL72528.1"/>
    </source>
</evidence>
<sequence>MGHHIEKAVGDVFQMPGTFIIDSEGIVRYARYSRHVADHPSTADLITALGTLGP</sequence>
<comment type="caution">
    <text evidence="1">The sequence shown here is derived from an EMBL/GenBank/DDBJ whole genome shotgun (WGS) entry which is preliminary data.</text>
</comment>
<protein>
    <recommendedName>
        <fullName evidence="2">Alkyl hydroperoxide reductase subunit C/ Thiol specific antioxidant domain-containing protein</fullName>
    </recommendedName>
</protein>
<dbReference type="AlphaFoldDB" id="A0A0F9EEL2"/>
<organism evidence="1">
    <name type="scientific">marine sediment metagenome</name>
    <dbReference type="NCBI Taxonomy" id="412755"/>
    <lineage>
        <taxon>unclassified sequences</taxon>
        <taxon>metagenomes</taxon>
        <taxon>ecological metagenomes</taxon>
    </lineage>
</organism>
<proteinExistence type="predicted"/>
<dbReference type="SUPFAM" id="SSF52833">
    <property type="entry name" value="Thioredoxin-like"/>
    <property type="match status" value="1"/>
</dbReference>
<accession>A0A0F9EEL2</accession>
<dbReference type="Gene3D" id="3.40.30.10">
    <property type="entry name" value="Glutaredoxin"/>
    <property type="match status" value="1"/>
</dbReference>